<evidence type="ECO:0000313" key="12">
    <source>
        <dbReference type="Proteomes" id="UP000007875"/>
    </source>
</evidence>
<dbReference type="GO" id="GO:0016605">
    <property type="term" value="C:PML body"/>
    <property type="evidence" value="ECO:0007669"/>
    <property type="project" value="TreeGrafter"/>
</dbReference>
<reference evidence="11" key="2">
    <citation type="submission" date="2025-08" db="UniProtKB">
        <authorList>
            <consortium name="Ensembl"/>
        </authorList>
    </citation>
    <scope>IDENTIFICATION</scope>
</reference>
<evidence type="ECO:0000313" key="11">
    <source>
        <dbReference type="Ensembl" id="ENSCSAVP00000002951.1"/>
    </source>
</evidence>
<evidence type="ECO:0000256" key="8">
    <source>
        <dbReference type="ARBA" id="ARBA00023186"/>
    </source>
</evidence>
<dbReference type="InterPro" id="IPR046378">
    <property type="entry name" value="DAXX_histone-bd"/>
</dbReference>
<protein>
    <recommendedName>
        <fullName evidence="10">Daxx histone-binding domain-containing protein</fullName>
    </recommendedName>
</protein>
<dbReference type="OMA" id="ENDPECG"/>
<evidence type="ECO:0000256" key="9">
    <source>
        <dbReference type="ARBA" id="ARBA00023242"/>
    </source>
</evidence>
<comment type="subcellular location">
    <subcellularLocation>
        <location evidence="2">Chromosome</location>
    </subcellularLocation>
    <subcellularLocation>
        <location evidence="3">Cytoplasm</location>
    </subcellularLocation>
    <subcellularLocation>
        <location evidence="1">Nucleus</location>
    </subcellularLocation>
</comment>
<reference evidence="12" key="1">
    <citation type="submission" date="2003-08" db="EMBL/GenBank/DDBJ databases">
        <authorList>
            <person name="Birren B."/>
            <person name="Nusbaum C."/>
            <person name="Abebe A."/>
            <person name="Abouelleil A."/>
            <person name="Adekoya E."/>
            <person name="Ait-zahra M."/>
            <person name="Allen N."/>
            <person name="Allen T."/>
            <person name="An P."/>
            <person name="Anderson M."/>
            <person name="Anderson S."/>
            <person name="Arachchi H."/>
            <person name="Armbruster J."/>
            <person name="Bachantsang P."/>
            <person name="Baldwin J."/>
            <person name="Barry A."/>
            <person name="Bayul T."/>
            <person name="Blitshsteyn B."/>
            <person name="Bloom T."/>
            <person name="Blye J."/>
            <person name="Boguslavskiy L."/>
            <person name="Borowsky M."/>
            <person name="Boukhgalter B."/>
            <person name="Brunache A."/>
            <person name="Butler J."/>
            <person name="Calixte N."/>
            <person name="Calvo S."/>
            <person name="Camarata J."/>
            <person name="Campo K."/>
            <person name="Chang J."/>
            <person name="Cheshatsang Y."/>
            <person name="Citroen M."/>
            <person name="Collymore A."/>
            <person name="Considine T."/>
            <person name="Cook A."/>
            <person name="Cooke P."/>
            <person name="Corum B."/>
            <person name="Cuomo C."/>
            <person name="David R."/>
            <person name="Dawoe T."/>
            <person name="Degray S."/>
            <person name="Dodge S."/>
            <person name="Dooley K."/>
            <person name="Dorje P."/>
            <person name="Dorjee K."/>
            <person name="Dorris L."/>
            <person name="Duffey N."/>
            <person name="Dupes A."/>
            <person name="Elkins T."/>
            <person name="Engels R."/>
            <person name="Erickson J."/>
            <person name="Farina A."/>
            <person name="Faro S."/>
            <person name="Ferreira P."/>
            <person name="Fischer H."/>
            <person name="Fitzgerald M."/>
            <person name="Foley K."/>
            <person name="Gage D."/>
            <person name="Galagan J."/>
            <person name="Gearin G."/>
            <person name="Gnerre S."/>
            <person name="Gnirke A."/>
            <person name="Goyette A."/>
            <person name="Graham J."/>
            <person name="Grandbois E."/>
            <person name="Gyaltsen K."/>
            <person name="Hafez N."/>
            <person name="Hagopian D."/>
            <person name="Hagos B."/>
            <person name="Hall J."/>
            <person name="Hatcher B."/>
            <person name="Heller A."/>
            <person name="Higgins H."/>
            <person name="Honan T."/>
            <person name="Horn A."/>
            <person name="Houde N."/>
            <person name="Hughes L."/>
            <person name="Hulme W."/>
            <person name="Husby E."/>
            <person name="Iliev I."/>
            <person name="Jaffe D."/>
            <person name="Jones C."/>
            <person name="Kamal M."/>
            <person name="Kamat A."/>
            <person name="Kamvysselis M."/>
            <person name="Karlsson E."/>
            <person name="Kells C."/>
            <person name="Kieu A."/>
            <person name="Kisner P."/>
            <person name="Kodira C."/>
            <person name="Kulbokas E."/>
            <person name="Labutti K."/>
            <person name="Lama D."/>
            <person name="Landers T."/>
            <person name="Leger J."/>
            <person name="Levine S."/>
            <person name="Lewis D."/>
            <person name="Lewis T."/>
            <person name="Lindblad-toh K."/>
            <person name="Liu X."/>
            <person name="Lokyitsang T."/>
            <person name="Lokyitsang Y."/>
            <person name="Lucien O."/>
            <person name="Lui A."/>
            <person name="Ma L.J."/>
            <person name="Mabbitt R."/>
            <person name="Macdonald J."/>
            <person name="Maclean C."/>
            <person name="Major J."/>
            <person name="Manning J."/>
            <person name="Marabella R."/>
            <person name="Maru K."/>
            <person name="Matthews C."/>
            <person name="Mauceli E."/>
            <person name="Mccarthy M."/>
            <person name="Mcdonough S."/>
            <person name="Mcghee T."/>
            <person name="Meldrim J."/>
            <person name="Meneus L."/>
            <person name="Mesirov J."/>
            <person name="Mihalev A."/>
            <person name="Mihova T."/>
            <person name="Mikkelsen T."/>
            <person name="Mlenga V."/>
            <person name="Moru K."/>
            <person name="Mozes J."/>
            <person name="Mulrain L."/>
            <person name="Munson G."/>
            <person name="Naylor J."/>
            <person name="Newes C."/>
            <person name="Nguyen C."/>
            <person name="Nguyen N."/>
            <person name="Nguyen T."/>
            <person name="Nicol R."/>
            <person name="Nielsen C."/>
            <person name="Nizzari M."/>
            <person name="Norbu C."/>
            <person name="Norbu N."/>
            <person name="O'donnell P."/>
            <person name="Okoawo O."/>
            <person name="O'leary S."/>
            <person name="Omotosho B."/>
            <person name="O'neill K."/>
            <person name="Osman S."/>
            <person name="Parker S."/>
            <person name="Perrin D."/>
            <person name="Phunkhang P."/>
            <person name="Piqani B."/>
            <person name="Purcell S."/>
            <person name="Rachupka T."/>
            <person name="Ramasamy U."/>
            <person name="Rameau R."/>
            <person name="Ray V."/>
            <person name="Raymond C."/>
            <person name="Retta R."/>
            <person name="Richardson S."/>
            <person name="Rise C."/>
            <person name="Rodriguez J."/>
            <person name="Rogers J."/>
            <person name="Rogov P."/>
            <person name="Rutman M."/>
            <person name="Schupbach R."/>
            <person name="Seaman C."/>
            <person name="Settipalli S."/>
            <person name="Sharpe T."/>
            <person name="Sheridan J."/>
            <person name="Sherpa N."/>
            <person name="Shi J."/>
            <person name="Smirnov S."/>
            <person name="Smith C."/>
            <person name="Sougnez C."/>
            <person name="Spencer B."/>
            <person name="Stalker J."/>
            <person name="Stange-thomann N."/>
            <person name="Stavropoulos S."/>
            <person name="Stetson K."/>
            <person name="Stone C."/>
            <person name="Stone S."/>
            <person name="Stubbs M."/>
            <person name="Talamas J."/>
            <person name="Tchuinga P."/>
            <person name="Tenzing P."/>
            <person name="Tesfaye S."/>
            <person name="Theodore J."/>
            <person name="Thoulutsang Y."/>
            <person name="Topham K."/>
            <person name="Towey S."/>
            <person name="Tsamla T."/>
            <person name="Tsomo N."/>
            <person name="Vallee D."/>
            <person name="Vassiliev H."/>
            <person name="Venkataraman V."/>
            <person name="Vinson J."/>
            <person name="Vo A."/>
            <person name="Wade C."/>
            <person name="Wang S."/>
            <person name="Wangchuk T."/>
            <person name="Wangdi T."/>
            <person name="Whittaker C."/>
            <person name="Wilkinson J."/>
            <person name="Wu Y."/>
            <person name="Wyman D."/>
            <person name="Yadav S."/>
            <person name="Yang S."/>
            <person name="Yang X."/>
            <person name="Yeager S."/>
            <person name="Yee E."/>
            <person name="Young G."/>
            <person name="Zainoun J."/>
            <person name="Zembeck L."/>
            <person name="Zimmer A."/>
            <person name="Zody M."/>
            <person name="Lander E."/>
        </authorList>
    </citation>
    <scope>NUCLEOTIDE SEQUENCE [LARGE SCALE GENOMIC DNA]</scope>
</reference>
<dbReference type="Gene3D" id="1.20.58.2170">
    <property type="match status" value="1"/>
</dbReference>
<dbReference type="GO" id="GO:0003713">
    <property type="term" value="F:transcription coactivator activity"/>
    <property type="evidence" value="ECO:0007669"/>
    <property type="project" value="TreeGrafter"/>
</dbReference>
<evidence type="ECO:0000256" key="6">
    <source>
        <dbReference type="ARBA" id="ARBA00022703"/>
    </source>
</evidence>
<dbReference type="GO" id="GO:0003714">
    <property type="term" value="F:transcription corepressor activity"/>
    <property type="evidence" value="ECO:0007669"/>
    <property type="project" value="TreeGrafter"/>
</dbReference>
<dbReference type="GO" id="GO:0006915">
    <property type="term" value="P:apoptotic process"/>
    <property type="evidence" value="ECO:0007669"/>
    <property type="project" value="UniProtKB-KW"/>
</dbReference>
<dbReference type="HOGENOM" id="CLU_1485237_0_0_1"/>
<evidence type="ECO:0000256" key="2">
    <source>
        <dbReference type="ARBA" id="ARBA00004286"/>
    </source>
</evidence>
<keyword evidence="8" id="KW-0143">Chaperone</keyword>
<name>H2YCA3_CIOSA</name>
<reference evidence="11" key="3">
    <citation type="submission" date="2025-09" db="UniProtKB">
        <authorList>
            <consortium name="Ensembl"/>
        </authorList>
    </citation>
    <scope>IDENTIFICATION</scope>
</reference>
<dbReference type="GeneTree" id="ENSGT00390000009448"/>
<organism evidence="11 12">
    <name type="scientific">Ciona savignyi</name>
    <name type="common">Pacific transparent sea squirt</name>
    <dbReference type="NCBI Taxonomy" id="51511"/>
    <lineage>
        <taxon>Eukaryota</taxon>
        <taxon>Metazoa</taxon>
        <taxon>Chordata</taxon>
        <taxon>Tunicata</taxon>
        <taxon>Ascidiacea</taxon>
        <taxon>Phlebobranchia</taxon>
        <taxon>Cionidae</taxon>
        <taxon>Ciona</taxon>
    </lineage>
</organism>
<dbReference type="GO" id="GO:0005737">
    <property type="term" value="C:cytoplasm"/>
    <property type="evidence" value="ECO:0007669"/>
    <property type="project" value="UniProtKB-SubCell"/>
</dbReference>
<feature type="domain" description="Daxx histone-binding" evidence="10">
    <location>
        <begin position="90"/>
        <end position="175"/>
    </location>
</feature>
<dbReference type="Ensembl" id="ENSCSAVT00000002996.1">
    <property type="protein sequence ID" value="ENSCSAVP00000002951.1"/>
    <property type="gene ID" value="ENSCSAVG00000001765.1"/>
</dbReference>
<keyword evidence="7" id="KW-0175">Coiled coil</keyword>
<keyword evidence="9" id="KW-0539">Nucleus</keyword>
<dbReference type="AlphaFoldDB" id="H2YCA3"/>
<evidence type="ECO:0000256" key="4">
    <source>
        <dbReference type="ARBA" id="ARBA00022454"/>
    </source>
</evidence>
<proteinExistence type="predicted"/>
<dbReference type="PANTHER" id="PTHR12766">
    <property type="entry name" value="DEATH DOMAIN-ASSOCIATED PROTEIN 6 DAXX"/>
    <property type="match status" value="1"/>
</dbReference>
<dbReference type="PANTHER" id="PTHR12766:SF7">
    <property type="entry name" value="DEATH DOMAIN-ASSOCIATED PROTEIN 6"/>
    <property type="match status" value="1"/>
</dbReference>
<dbReference type="GO" id="GO:0042981">
    <property type="term" value="P:regulation of apoptotic process"/>
    <property type="evidence" value="ECO:0007669"/>
    <property type="project" value="TreeGrafter"/>
</dbReference>
<dbReference type="Proteomes" id="UP000007875">
    <property type="component" value="Unassembled WGS sequence"/>
</dbReference>
<evidence type="ECO:0000259" key="10">
    <source>
        <dbReference type="Pfam" id="PF20920"/>
    </source>
</evidence>
<evidence type="ECO:0000256" key="3">
    <source>
        <dbReference type="ARBA" id="ARBA00004496"/>
    </source>
</evidence>
<evidence type="ECO:0000256" key="7">
    <source>
        <dbReference type="ARBA" id="ARBA00023054"/>
    </source>
</evidence>
<sequence length="182" mass="21336">RYQAHELTLDEMTEENSVYVEESKLKDRFMKIFNKVCALKKVNSATGRAIERKITVASCRFPEINRKVEQYVNKSKKFPDYYSVHYLVKRANLKHNLMLSESQQQSIARTVFTEVGEAIQHRRKSDYLLNRGSYLTEKIDELTDPASIDPKLEEKLAENSKRARTQLNSVLEKYSRKQVDIE</sequence>
<accession>H2YCA3</accession>
<dbReference type="GO" id="GO:0006334">
    <property type="term" value="P:nucleosome assembly"/>
    <property type="evidence" value="ECO:0007669"/>
    <property type="project" value="TreeGrafter"/>
</dbReference>
<keyword evidence="12" id="KW-1185">Reference proteome</keyword>
<keyword evidence="4" id="KW-0158">Chromosome</keyword>
<dbReference type="InterPro" id="IPR046426">
    <property type="entry name" value="DAXX_histone-bd_sf"/>
</dbReference>
<dbReference type="GO" id="GO:0050681">
    <property type="term" value="F:nuclear androgen receptor binding"/>
    <property type="evidence" value="ECO:0007669"/>
    <property type="project" value="TreeGrafter"/>
</dbReference>
<dbReference type="GO" id="GO:0005694">
    <property type="term" value="C:chromosome"/>
    <property type="evidence" value="ECO:0007669"/>
    <property type="project" value="UniProtKB-SubCell"/>
</dbReference>
<evidence type="ECO:0000256" key="1">
    <source>
        <dbReference type="ARBA" id="ARBA00004123"/>
    </source>
</evidence>
<evidence type="ECO:0000256" key="5">
    <source>
        <dbReference type="ARBA" id="ARBA00022490"/>
    </source>
</evidence>
<keyword evidence="6" id="KW-0053">Apoptosis</keyword>
<dbReference type="Pfam" id="PF20920">
    <property type="entry name" value="DAXX_hist_bd"/>
    <property type="match status" value="1"/>
</dbReference>
<dbReference type="GO" id="GO:0042393">
    <property type="term" value="F:histone binding"/>
    <property type="evidence" value="ECO:0007669"/>
    <property type="project" value="InterPro"/>
</dbReference>
<dbReference type="FunFam" id="1.20.58.2170:FF:000001">
    <property type="entry name" value="Death domain-associated protein 6"/>
    <property type="match status" value="1"/>
</dbReference>
<keyword evidence="5" id="KW-0963">Cytoplasm</keyword>